<evidence type="ECO:0000313" key="1">
    <source>
        <dbReference type="EMBL" id="KAF9472508.1"/>
    </source>
</evidence>
<dbReference type="AlphaFoldDB" id="A0A9P6CUF2"/>
<gene>
    <name evidence="1" type="ORF">BDN70DRAFT_818558</name>
</gene>
<dbReference type="OrthoDB" id="3062525at2759"/>
<sequence length="306" mass="34493">MLRQSPLLGFKTPSMPERIVVTMFADDTTVYLTMGDDIQILTVILDNWCAASGAKFNIEKTEFVPIGPEPYRLQLIQTRKLCINAAELPAYINIAGEGEAKHFLGAWIGNGTNQEGIWSTTVEKIQSRLLQWEKTMPTIEGRRIIIQWIIGGMTQYLTNVQGMPKAICKTINSICNKFKWDNEGRATINAPTMSNNIETGGKCILNITDRNDAIVLGWVRDYLKPAPDKPTWAYFMDNILSKIARPTPVVPFPLRTNVFLQSWTVTQKSLPLNIKKMLQTAKKYGVCINPLELSEEQAGSMPVWFH</sequence>
<accession>A0A9P6CUF2</accession>
<protein>
    <recommendedName>
        <fullName evidence="3">Reverse transcriptase domain-containing protein</fullName>
    </recommendedName>
</protein>
<evidence type="ECO:0000313" key="2">
    <source>
        <dbReference type="Proteomes" id="UP000807469"/>
    </source>
</evidence>
<organism evidence="1 2">
    <name type="scientific">Pholiota conissans</name>
    <dbReference type="NCBI Taxonomy" id="109636"/>
    <lineage>
        <taxon>Eukaryota</taxon>
        <taxon>Fungi</taxon>
        <taxon>Dikarya</taxon>
        <taxon>Basidiomycota</taxon>
        <taxon>Agaricomycotina</taxon>
        <taxon>Agaricomycetes</taxon>
        <taxon>Agaricomycetidae</taxon>
        <taxon>Agaricales</taxon>
        <taxon>Agaricineae</taxon>
        <taxon>Strophariaceae</taxon>
        <taxon>Pholiota</taxon>
    </lineage>
</organism>
<evidence type="ECO:0008006" key="3">
    <source>
        <dbReference type="Google" id="ProtNLM"/>
    </source>
</evidence>
<proteinExistence type="predicted"/>
<comment type="caution">
    <text evidence="1">The sequence shown here is derived from an EMBL/GenBank/DDBJ whole genome shotgun (WGS) entry which is preliminary data.</text>
</comment>
<dbReference type="EMBL" id="MU155528">
    <property type="protein sequence ID" value="KAF9472508.1"/>
    <property type="molecule type" value="Genomic_DNA"/>
</dbReference>
<name>A0A9P6CUF2_9AGAR</name>
<feature type="non-terminal residue" evidence="1">
    <location>
        <position position="306"/>
    </location>
</feature>
<dbReference type="Proteomes" id="UP000807469">
    <property type="component" value="Unassembled WGS sequence"/>
</dbReference>
<reference evidence="1" key="1">
    <citation type="submission" date="2020-11" db="EMBL/GenBank/DDBJ databases">
        <authorList>
            <consortium name="DOE Joint Genome Institute"/>
            <person name="Ahrendt S."/>
            <person name="Riley R."/>
            <person name="Andreopoulos W."/>
            <person name="Labutti K."/>
            <person name="Pangilinan J."/>
            <person name="Ruiz-Duenas F.J."/>
            <person name="Barrasa J.M."/>
            <person name="Sanchez-Garcia M."/>
            <person name="Camarero S."/>
            <person name="Miyauchi S."/>
            <person name="Serrano A."/>
            <person name="Linde D."/>
            <person name="Babiker R."/>
            <person name="Drula E."/>
            <person name="Ayuso-Fernandez I."/>
            <person name="Pacheco R."/>
            <person name="Padilla G."/>
            <person name="Ferreira P."/>
            <person name="Barriuso J."/>
            <person name="Kellner H."/>
            <person name="Castanera R."/>
            <person name="Alfaro M."/>
            <person name="Ramirez L."/>
            <person name="Pisabarro A.G."/>
            <person name="Kuo A."/>
            <person name="Tritt A."/>
            <person name="Lipzen A."/>
            <person name="He G."/>
            <person name="Yan M."/>
            <person name="Ng V."/>
            <person name="Cullen D."/>
            <person name="Martin F."/>
            <person name="Rosso M.-N."/>
            <person name="Henrissat B."/>
            <person name="Hibbett D."/>
            <person name="Martinez A.T."/>
            <person name="Grigoriev I.V."/>
        </authorList>
    </citation>
    <scope>NUCLEOTIDE SEQUENCE</scope>
    <source>
        <strain evidence="1">CIRM-BRFM 674</strain>
    </source>
</reference>
<keyword evidence="2" id="KW-1185">Reference proteome</keyword>